<evidence type="ECO:0000313" key="2">
    <source>
        <dbReference type="EMBL" id="CAA7263287.1"/>
    </source>
</evidence>
<accession>A0A8S0XQS7</accession>
<organism evidence="2 3">
    <name type="scientific">Cyclocybe aegerita</name>
    <name type="common">Black poplar mushroom</name>
    <name type="synonym">Agrocybe aegerita</name>
    <dbReference type="NCBI Taxonomy" id="1973307"/>
    <lineage>
        <taxon>Eukaryota</taxon>
        <taxon>Fungi</taxon>
        <taxon>Dikarya</taxon>
        <taxon>Basidiomycota</taxon>
        <taxon>Agaricomycotina</taxon>
        <taxon>Agaricomycetes</taxon>
        <taxon>Agaricomycetidae</taxon>
        <taxon>Agaricales</taxon>
        <taxon>Agaricineae</taxon>
        <taxon>Bolbitiaceae</taxon>
        <taxon>Cyclocybe</taxon>
    </lineage>
</organism>
<keyword evidence="3" id="KW-1185">Reference proteome</keyword>
<sequence length="182" mass="20586">MRAFVSGPITFPDNYFTTHYEPRISAAIEAGHAFVMGPAMGIDAVSLRYLVTNGVDPENITVYLSEYESKALQERVQWFIDLGGKIHIEGVTSADRDAAMTRDSDYDILRYMPIEEQKEFYGVDYFPRVSATERNERRRQGLPLWENPGFTTHEPGKEKGGLSGTQKLKERLKGVFSKPSNT</sequence>
<evidence type="ECO:0000313" key="3">
    <source>
        <dbReference type="Proteomes" id="UP000467700"/>
    </source>
</evidence>
<comment type="caution">
    <text evidence="2">The sequence shown here is derived from an EMBL/GenBank/DDBJ whole genome shotgun (WGS) entry which is preliminary data.</text>
</comment>
<dbReference type="AlphaFoldDB" id="A0A8S0XQS7"/>
<name>A0A8S0XQS7_CYCAE</name>
<gene>
    <name evidence="2" type="ORF">AAE3_LOCUS5719</name>
</gene>
<protein>
    <submittedName>
        <fullName evidence="2">Uncharacterized protein</fullName>
    </submittedName>
</protein>
<reference evidence="2 3" key="1">
    <citation type="submission" date="2020-01" db="EMBL/GenBank/DDBJ databases">
        <authorList>
            <person name="Gupta K D."/>
        </authorList>
    </citation>
    <scope>NUCLEOTIDE SEQUENCE [LARGE SCALE GENOMIC DNA]</scope>
</reference>
<proteinExistence type="predicted"/>
<feature type="region of interest" description="Disordered" evidence="1">
    <location>
        <begin position="137"/>
        <end position="182"/>
    </location>
</feature>
<evidence type="ECO:0000256" key="1">
    <source>
        <dbReference type="SAM" id="MobiDB-lite"/>
    </source>
</evidence>
<dbReference type="Proteomes" id="UP000467700">
    <property type="component" value="Unassembled WGS sequence"/>
</dbReference>
<dbReference type="EMBL" id="CACVBS010000039">
    <property type="protein sequence ID" value="CAA7263287.1"/>
    <property type="molecule type" value="Genomic_DNA"/>
</dbReference>
<dbReference type="OrthoDB" id="5422905at2759"/>